<feature type="transmembrane region" description="Helical" evidence="6">
    <location>
        <begin position="79"/>
        <end position="98"/>
    </location>
</feature>
<feature type="domain" description="Cardiolipin synthase N-terminal" evidence="7">
    <location>
        <begin position="57"/>
        <end position="100"/>
    </location>
</feature>
<accession>X0ZUC4</accession>
<dbReference type="AlphaFoldDB" id="X0ZUC4"/>
<gene>
    <name evidence="8" type="ORF">S01H4_12218</name>
</gene>
<evidence type="ECO:0000256" key="4">
    <source>
        <dbReference type="ARBA" id="ARBA00022989"/>
    </source>
</evidence>
<evidence type="ECO:0000256" key="5">
    <source>
        <dbReference type="ARBA" id="ARBA00023136"/>
    </source>
</evidence>
<feature type="non-terminal residue" evidence="8">
    <location>
        <position position="117"/>
    </location>
</feature>
<proteinExistence type="predicted"/>
<dbReference type="EMBL" id="BART01005140">
    <property type="protein sequence ID" value="GAG61582.1"/>
    <property type="molecule type" value="Genomic_DNA"/>
</dbReference>
<protein>
    <recommendedName>
        <fullName evidence="7">Cardiolipin synthase N-terminal domain-containing protein</fullName>
    </recommendedName>
</protein>
<evidence type="ECO:0000256" key="2">
    <source>
        <dbReference type="ARBA" id="ARBA00022475"/>
    </source>
</evidence>
<keyword evidence="3 6" id="KW-0812">Transmembrane</keyword>
<evidence type="ECO:0000256" key="6">
    <source>
        <dbReference type="SAM" id="Phobius"/>
    </source>
</evidence>
<reference evidence="8" key="1">
    <citation type="journal article" date="2014" name="Front. Microbiol.">
        <title>High frequency of phylogenetically diverse reductive dehalogenase-homologous genes in deep subseafloor sedimentary metagenomes.</title>
        <authorList>
            <person name="Kawai M."/>
            <person name="Futagami T."/>
            <person name="Toyoda A."/>
            <person name="Takaki Y."/>
            <person name="Nishi S."/>
            <person name="Hori S."/>
            <person name="Arai W."/>
            <person name="Tsubouchi T."/>
            <person name="Morono Y."/>
            <person name="Uchiyama I."/>
            <person name="Ito T."/>
            <person name="Fujiyama A."/>
            <person name="Inagaki F."/>
            <person name="Takami H."/>
        </authorList>
    </citation>
    <scope>NUCLEOTIDE SEQUENCE</scope>
    <source>
        <strain evidence="8">Expedition CK06-06</strain>
    </source>
</reference>
<dbReference type="GO" id="GO:0005886">
    <property type="term" value="C:plasma membrane"/>
    <property type="evidence" value="ECO:0007669"/>
    <property type="project" value="UniProtKB-SubCell"/>
</dbReference>
<keyword evidence="2" id="KW-1003">Cell membrane</keyword>
<dbReference type="InterPro" id="IPR027379">
    <property type="entry name" value="CLS_N"/>
</dbReference>
<keyword evidence="4 6" id="KW-1133">Transmembrane helix</keyword>
<sequence>MKQKLIKAWIFILILLFFPSLIFAQAQPQQEIPPEFGCAACGIFTGATIFIPIAIFVINIAILIWVARDAKNRGMANPVLWMLTAFFLSFIGLIIYLFSRPSGQLVQCQNCNNRKLE</sequence>
<evidence type="ECO:0000259" key="7">
    <source>
        <dbReference type="Pfam" id="PF13396"/>
    </source>
</evidence>
<keyword evidence="5 6" id="KW-0472">Membrane</keyword>
<evidence type="ECO:0000313" key="8">
    <source>
        <dbReference type="EMBL" id="GAG61582.1"/>
    </source>
</evidence>
<name>X0ZUC4_9ZZZZ</name>
<comment type="caution">
    <text evidence="8">The sequence shown here is derived from an EMBL/GenBank/DDBJ whole genome shotgun (WGS) entry which is preliminary data.</text>
</comment>
<dbReference type="Pfam" id="PF13396">
    <property type="entry name" value="PLDc_N"/>
    <property type="match status" value="1"/>
</dbReference>
<organism evidence="8">
    <name type="scientific">marine sediment metagenome</name>
    <dbReference type="NCBI Taxonomy" id="412755"/>
    <lineage>
        <taxon>unclassified sequences</taxon>
        <taxon>metagenomes</taxon>
        <taxon>ecological metagenomes</taxon>
    </lineage>
</organism>
<comment type="subcellular location">
    <subcellularLocation>
        <location evidence="1">Cell membrane</location>
        <topology evidence="1">Multi-pass membrane protein</topology>
    </subcellularLocation>
</comment>
<evidence type="ECO:0000256" key="3">
    <source>
        <dbReference type="ARBA" id="ARBA00022692"/>
    </source>
</evidence>
<feature type="transmembrane region" description="Helical" evidence="6">
    <location>
        <begin position="43"/>
        <end position="67"/>
    </location>
</feature>
<evidence type="ECO:0000256" key="1">
    <source>
        <dbReference type="ARBA" id="ARBA00004651"/>
    </source>
</evidence>